<evidence type="ECO:0000313" key="2">
    <source>
        <dbReference type="Proteomes" id="UP000630718"/>
    </source>
</evidence>
<reference evidence="1" key="2">
    <citation type="submission" date="2020-09" db="EMBL/GenBank/DDBJ databases">
        <authorList>
            <person name="Sun Q."/>
            <person name="Ohkuma M."/>
        </authorList>
    </citation>
    <scope>NUCLEOTIDE SEQUENCE</scope>
    <source>
        <strain evidence="1">JCM 4477</strain>
    </source>
</reference>
<dbReference type="EMBL" id="BNBI01000001">
    <property type="protein sequence ID" value="GHE84741.1"/>
    <property type="molecule type" value="Genomic_DNA"/>
</dbReference>
<gene>
    <name evidence="1" type="ORF">GCM10018772_04750</name>
</gene>
<comment type="caution">
    <text evidence="1">The sequence shown here is derived from an EMBL/GenBank/DDBJ whole genome shotgun (WGS) entry which is preliminary data.</text>
</comment>
<sequence>MPDQDDALTRLVQEHVGRGRPLTFRAFEEQAVDPVTGYRISKSTAQELTRGHQIKVTPQVLRAVAAGLGEDPAKVRAAAIRQYIGIEVSTVDAGADGDDTVVRIAHDVGATAEELEQARRVLDNPEPKPDAG</sequence>
<dbReference type="RefSeq" id="WP_190202370.1">
    <property type="nucleotide sequence ID" value="NZ_BNBI01000001.1"/>
</dbReference>
<organism evidence="1 2">
    <name type="scientific">Streptomyces fumanus</name>
    <dbReference type="NCBI Taxonomy" id="67302"/>
    <lineage>
        <taxon>Bacteria</taxon>
        <taxon>Bacillati</taxon>
        <taxon>Actinomycetota</taxon>
        <taxon>Actinomycetes</taxon>
        <taxon>Kitasatosporales</taxon>
        <taxon>Streptomycetaceae</taxon>
        <taxon>Streptomyces</taxon>
    </lineage>
</organism>
<dbReference type="Proteomes" id="UP000630718">
    <property type="component" value="Unassembled WGS sequence"/>
</dbReference>
<keyword evidence="2" id="KW-1185">Reference proteome</keyword>
<evidence type="ECO:0000313" key="1">
    <source>
        <dbReference type="EMBL" id="GHE84741.1"/>
    </source>
</evidence>
<proteinExistence type="predicted"/>
<dbReference type="AlphaFoldDB" id="A0A919DW75"/>
<reference evidence="1" key="1">
    <citation type="journal article" date="2014" name="Int. J. Syst. Evol. Microbiol.">
        <title>Complete genome sequence of Corynebacterium casei LMG S-19264T (=DSM 44701T), isolated from a smear-ripened cheese.</title>
        <authorList>
            <consortium name="US DOE Joint Genome Institute (JGI-PGF)"/>
            <person name="Walter F."/>
            <person name="Albersmeier A."/>
            <person name="Kalinowski J."/>
            <person name="Ruckert C."/>
        </authorList>
    </citation>
    <scope>NUCLEOTIDE SEQUENCE</scope>
    <source>
        <strain evidence="1">JCM 4477</strain>
    </source>
</reference>
<name>A0A919DW75_9ACTN</name>
<protein>
    <submittedName>
        <fullName evidence="1">Uncharacterized protein</fullName>
    </submittedName>
</protein>
<accession>A0A919DW75</accession>